<dbReference type="InterPro" id="IPR004244">
    <property type="entry name" value="Transposase_22"/>
</dbReference>
<dbReference type="EMBL" id="JANPWB010000011">
    <property type="protein sequence ID" value="KAJ1125568.1"/>
    <property type="molecule type" value="Genomic_DNA"/>
</dbReference>
<dbReference type="Gene3D" id="3.30.70.1820">
    <property type="entry name" value="L1 transposable element, RRM domain"/>
    <property type="match status" value="1"/>
</dbReference>
<accession>A0AAV7PG71</accession>
<sequence length="221" mass="25526">MSCSLERAPAQRSREYRSLSAGTVGREWSSKRSCKQRPRTENRRAWIATKRLQGTDRKVAKSRIEIEGKLNTMEESTMAVEADVEALRVQCASQDGQLTDIMWKLEDHENRQRRNNLRFLGIGEGVEGNDIRAYMIEILRDAFPELTNWDWEIKVQRVHRFPAVSREGGSIAESKCPRAILVFFGNFLLRQAIFEKALPDTPRSADGVTFFYSTRLLSYHR</sequence>
<gene>
    <name evidence="2" type="ORF">NDU88_003996</name>
</gene>
<reference evidence="2" key="1">
    <citation type="journal article" date="2022" name="bioRxiv">
        <title>Sequencing and chromosome-scale assembly of the giantPleurodeles waltlgenome.</title>
        <authorList>
            <person name="Brown T."/>
            <person name="Elewa A."/>
            <person name="Iarovenko S."/>
            <person name="Subramanian E."/>
            <person name="Araus A.J."/>
            <person name="Petzold A."/>
            <person name="Susuki M."/>
            <person name="Suzuki K.-i.T."/>
            <person name="Hayashi T."/>
            <person name="Toyoda A."/>
            <person name="Oliveira C."/>
            <person name="Osipova E."/>
            <person name="Leigh N.D."/>
            <person name="Simon A."/>
            <person name="Yun M.H."/>
        </authorList>
    </citation>
    <scope>NUCLEOTIDE SEQUENCE</scope>
    <source>
        <strain evidence="2">20211129_DDA</strain>
        <tissue evidence="2">Liver</tissue>
    </source>
</reference>
<dbReference type="Proteomes" id="UP001066276">
    <property type="component" value="Chromosome 7"/>
</dbReference>
<evidence type="ECO:0000256" key="1">
    <source>
        <dbReference type="SAM" id="MobiDB-lite"/>
    </source>
</evidence>
<keyword evidence="3" id="KW-1185">Reference proteome</keyword>
<dbReference type="PANTHER" id="PTHR11505">
    <property type="entry name" value="L1 TRANSPOSABLE ELEMENT-RELATED"/>
    <property type="match status" value="1"/>
</dbReference>
<evidence type="ECO:0000313" key="3">
    <source>
        <dbReference type="Proteomes" id="UP001066276"/>
    </source>
</evidence>
<proteinExistence type="predicted"/>
<name>A0AAV7PG71_PLEWA</name>
<feature type="region of interest" description="Disordered" evidence="1">
    <location>
        <begin position="1"/>
        <end position="22"/>
    </location>
</feature>
<comment type="caution">
    <text evidence="2">The sequence shown here is derived from an EMBL/GenBank/DDBJ whole genome shotgun (WGS) entry which is preliminary data.</text>
</comment>
<dbReference type="AlphaFoldDB" id="A0AAV7PG71"/>
<evidence type="ECO:0000313" key="2">
    <source>
        <dbReference type="EMBL" id="KAJ1125568.1"/>
    </source>
</evidence>
<protein>
    <submittedName>
        <fullName evidence="2">Uncharacterized protein</fullName>
    </submittedName>
</protein>
<organism evidence="2 3">
    <name type="scientific">Pleurodeles waltl</name>
    <name type="common">Iberian ribbed newt</name>
    <dbReference type="NCBI Taxonomy" id="8319"/>
    <lineage>
        <taxon>Eukaryota</taxon>
        <taxon>Metazoa</taxon>
        <taxon>Chordata</taxon>
        <taxon>Craniata</taxon>
        <taxon>Vertebrata</taxon>
        <taxon>Euteleostomi</taxon>
        <taxon>Amphibia</taxon>
        <taxon>Batrachia</taxon>
        <taxon>Caudata</taxon>
        <taxon>Salamandroidea</taxon>
        <taxon>Salamandridae</taxon>
        <taxon>Pleurodelinae</taxon>
        <taxon>Pleurodeles</taxon>
    </lineage>
</organism>